<dbReference type="Pfam" id="PF00440">
    <property type="entry name" value="TetR_N"/>
    <property type="match status" value="1"/>
</dbReference>
<dbReference type="PANTHER" id="PTHR30055:SF234">
    <property type="entry name" value="HTH-TYPE TRANSCRIPTIONAL REGULATOR BETI"/>
    <property type="match status" value="1"/>
</dbReference>
<dbReference type="PRINTS" id="PR00455">
    <property type="entry name" value="HTHTETR"/>
</dbReference>
<dbReference type="GO" id="GO:0000976">
    <property type="term" value="F:transcription cis-regulatory region binding"/>
    <property type="evidence" value="ECO:0007669"/>
    <property type="project" value="TreeGrafter"/>
</dbReference>
<dbReference type="InterPro" id="IPR001647">
    <property type="entry name" value="HTH_TetR"/>
</dbReference>
<keyword evidence="1" id="KW-0805">Transcription regulation</keyword>
<feature type="domain" description="HTH tetR-type" evidence="6">
    <location>
        <begin position="1"/>
        <end position="61"/>
    </location>
</feature>
<dbReference type="GO" id="GO:0003700">
    <property type="term" value="F:DNA-binding transcription factor activity"/>
    <property type="evidence" value="ECO:0007669"/>
    <property type="project" value="TreeGrafter"/>
</dbReference>
<feature type="compositionally biased region" description="Basic residues" evidence="5">
    <location>
        <begin position="205"/>
        <end position="223"/>
    </location>
</feature>
<dbReference type="EMBL" id="CP076136">
    <property type="protein sequence ID" value="QWG24615.1"/>
    <property type="molecule type" value="Genomic_DNA"/>
</dbReference>
<reference evidence="7 8" key="1">
    <citation type="submission" date="2021-06" db="EMBL/GenBank/DDBJ databases">
        <title>Bradyrhizobium sp. S2-11-4 Genome sequencing.</title>
        <authorList>
            <person name="Jin L."/>
        </authorList>
    </citation>
    <scope>NUCLEOTIDE SEQUENCE [LARGE SCALE GENOMIC DNA]</scope>
    <source>
        <strain evidence="7 8">S2-11-4</strain>
    </source>
</reference>
<dbReference type="Gene3D" id="1.10.357.10">
    <property type="entry name" value="Tetracycline Repressor, domain 2"/>
    <property type="match status" value="1"/>
</dbReference>
<dbReference type="InterPro" id="IPR009057">
    <property type="entry name" value="Homeodomain-like_sf"/>
</dbReference>
<dbReference type="SUPFAM" id="SSF46689">
    <property type="entry name" value="Homeodomain-like"/>
    <property type="match status" value="1"/>
</dbReference>
<feature type="DNA-binding region" description="H-T-H motif" evidence="4">
    <location>
        <begin position="24"/>
        <end position="43"/>
    </location>
</feature>
<organism evidence="7 8">
    <name type="scientific">Bradyrhizobium sediminis</name>
    <dbReference type="NCBI Taxonomy" id="2840469"/>
    <lineage>
        <taxon>Bacteria</taxon>
        <taxon>Pseudomonadati</taxon>
        <taxon>Pseudomonadota</taxon>
        <taxon>Alphaproteobacteria</taxon>
        <taxon>Hyphomicrobiales</taxon>
        <taxon>Nitrobacteraceae</taxon>
        <taxon>Bradyrhizobium</taxon>
    </lineage>
</organism>
<evidence type="ECO:0000256" key="4">
    <source>
        <dbReference type="PROSITE-ProRule" id="PRU00335"/>
    </source>
</evidence>
<dbReference type="AlphaFoldDB" id="A0A975RY96"/>
<evidence type="ECO:0000313" key="8">
    <source>
        <dbReference type="Proteomes" id="UP000676951"/>
    </source>
</evidence>
<accession>A0A975RY96</accession>
<name>A0A975RY96_9BRAD</name>
<evidence type="ECO:0000313" key="7">
    <source>
        <dbReference type="EMBL" id="QWG24615.1"/>
    </source>
</evidence>
<evidence type="ECO:0000259" key="6">
    <source>
        <dbReference type="PROSITE" id="PS50977"/>
    </source>
</evidence>
<gene>
    <name evidence="7" type="ORF">KMZ93_06885</name>
</gene>
<evidence type="ECO:0000256" key="2">
    <source>
        <dbReference type="ARBA" id="ARBA00023125"/>
    </source>
</evidence>
<keyword evidence="8" id="KW-1185">Reference proteome</keyword>
<dbReference type="PANTHER" id="PTHR30055">
    <property type="entry name" value="HTH-TYPE TRANSCRIPTIONAL REGULATOR RUTR"/>
    <property type="match status" value="1"/>
</dbReference>
<dbReference type="Proteomes" id="UP000676951">
    <property type="component" value="Chromosome"/>
</dbReference>
<proteinExistence type="predicted"/>
<dbReference type="RefSeq" id="WP_215605358.1">
    <property type="nucleotide sequence ID" value="NZ_CP076136.1"/>
</dbReference>
<feature type="region of interest" description="Disordered" evidence="5">
    <location>
        <begin position="198"/>
        <end position="223"/>
    </location>
</feature>
<dbReference type="InterPro" id="IPR050109">
    <property type="entry name" value="HTH-type_TetR-like_transc_reg"/>
</dbReference>
<sequence length="223" mass="24021">MKPRDRILDAAMAVFRRHGFRRSSIEQAAEAAGLTRQALYHHFESKEALFRAVIERVHEDALAAEIAAANAAEKAGGSLADIIIAGVGARLQQFIASFDGSPHIEELFSEHLLQARDLYQKYAALYAAQGAATIERVCRRQRLALAKGMTPEGLARCVEMAINGAKSANPGMQPADAFLRDLTVMARTLVAGAVVASPASQRARPAAKKALPKKVLPRKSAPK</sequence>
<protein>
    <submittedName>
        <fullName evidence="7">TetR/AcrR family transcriptional regulator</fullName>
    </submittedName>
</protein>
<evidence type="ECO:0000256" key="1">
    <source>
        <dbReference type="ARBA" id="ARBA00023015"/>
    </source>
</evidence>
<dbReference type="PROSITE" id="PS50977">
    <property type="entry name" value="HTH_TETR_2"/>
    <property type="match status" value="1"/>
</dbReference>
<keyword evidence="3" id="KW-0804">Transcription</keyword>
<keyword evidence="2 4" id="KW-0238">DNA-binding</keyword>
<evidence type="ECO:0000256" key="5">
    <source>
        <dbReference type="SAM" id="MobiDB-lite"/>
    </source>
</evidence>
<evidence type="ECO:0000256" key="3">
    <source>
        <dbReference type="ARBA" id="ARBA00023163"/>
    </source>
</evidence>